<feature type="domain" description="AAA" evidence="8">
    <location>
        <begin position="524"/>
        <end position="650"/>
    </location>
</feature>
<name>L0DMF1_SINAD</name>
<keyword evidence="1" id="KW-0808">Transferase</keyword>
<sequence length="744" mass="81025">MDGTIQGYAGPPRSSSTQNPAPHSPAGKSASDYLRALRRRIWFVLAISVPLSILCGIAIAYQPNIYSAKTQIAIVAPEFDPVLSSLVSPTVGNQPHESTETYAPNRLAMLRSPRLAELVVNDPSLTNGAGASEDAADELVSSIQTRPVQGTNHYIVTLEGRDPVRISKSLQLLIDFFKNQASDEINLKIDNAKQSADGYLSVLKNEHNELTKSVFAMLHNSEVIGPSGKNMMEWKYDMIASSIVSDQHDLRDLSQQAYLFPNSRTQGMTDRYGPQMFELESQREKLGDQLRTYKGQVRNYDHDPAVIHAAKKLEGVIAKLKKYQALSESSAPAADVNPYDSLILSKKEDLRLKEESLAKVLDDLQASMPKYQQYQDVIDKIKLKGTQIAEMEKKIWEFGAISQGKKDPVTQVASVAEPTQPIRPKRALNMIFALILSFGLGIGVVCLLEHIDHSIKAPEQLTSALTLPLFGVIPKIRRSALLHRGGHLWTPGAPDSIEADAFRNLRASLLGITDKRGPIVTLLVTSAKAGEGKSTTALNLAATCARAGERTLLMDVDLRRPSLAGVFQDQDEDGSGLGLVDVLRGDLPWQRTVVRTDIPNLDFLPTGDTTGVPIEILGALELRQLMIGLASHYDRVILDGPAILGLADCRMLGRIVDASLLVVRSGSQELRPLQHAKAMLEQSHVVIAGVVFNGLYEDLKNWSSYGPETPYGYTSGIAGRSGPAAPGLEAPTEEQTALPMATSL</sequence>
<dbReference type="HOGENOM" id="CLU_009912_2_1_0"/>
<reference evidence="9 10" key="1">
    <citation type="submission" date="2012-02" db="EMBL/GenBank/DDBJ databases">
        <title>Complete sequence of chromosome of Singulisphaera acidiphila DSM 18658.</title>
        <authorList>
            <consortium name="US DOE Joint Genome Institute (JGI-PGF)"/>
            <person name="Lucas S."/>
            <person name="Copeland A."/>
            <person name="Lapidus A."/>
            <person name="Glavina del Rio T."/>
            <person name="Dalin E."/>
            <person name="Tice H."/>
            <person name="Bruce D."/>
            <person name="Goodwin L."/>
            <person name="Pitluck S."/>
            <person name="Peters L."/>
            <person name="Ovchinnikova G."/>
            <person name="Chertkov O."/>
            <person name="Kyrpides N."/>
            <person name="Mavromatis K."/>
            <person name="Ivanova N."/>
            <person name="Brettin T."/>
            <person name="Detter J.C."/>
            <person name="Han C."/>
            <person name="Larimer F."/>
            <person name="Land M."/>
            <person name="Hauser L."/>
            <person name="Markowitz V."/>
            <person name="Cheng J.-F."/>
            <person name="Hugenholtz P."/>
            <person name="Woyke T."/>
            <person name="Wu D."/>
            <person name="Tindall B."/>
            <person name="Pomrenke H."/>
            <person name="Brambilla E."/>
            <person name="Klenk H.-P."/>
            <person name="Eisen J.A."/>
        </authorList>
    </citation>
    <scope>NUCLEOTIDE SEQUENCE [LARGE SCALE GENOMIC DNA]</scope>
    <source>
        <strain evidence="10">ATCC BAA-1392 / DSM 18658 / VKM B-2454 / MOB10</strain>
    </source>
</reference>
<dbReference type="Pfam" id="PF13614">
    <property type="entry name" value="AAA_31"/>
    <property type="match status" value="1"/>
</dbReference>
<evidence type="ECO:0000256" key="4">
    <source>
        <dbReference type="ARBA" id="ARBA00022840"/>
    </source>
</evidence>
<dbReference type="eggNOG" id="COG3206">
    <property type="taxonomic scope" value="Bacteria"/>
</dbReference>
<dbReference type="NCBIfam" id="TIGR01007">
    <property type="entry name" value="eps_fam"/>
    <property type="match status" value="1"/>
</dbReference>
<dbReference type="Proteomes" id="UP000010798">
    <property type="component" value="Chromosome"/>
</dbReference>
<keyword evidence="4" id="KW-0067">ATP-binding</keyword>
<evidence type="ECO:0000256" key="1">
    <source>
        <dbReference type="ARBA" id="ARBA00022679"/>
    </source>
</evidence>
<dbReference type="InterPro" id="IPR005702">
    <property type="entry name" value="Wzc-like_C"/>
</dbReference>
<keyword evidence="7" id="KW-1133">Transmembrane helix</keyword>
<keyword evidence="10" id="KW-1185">Reference proteome</keyword>
<gene>
    <name evidence="9" type="ordered locus">Sinac_5877</name>
</gene>
<keyword evidence="3" id="KW-0418">Kinase</keyword>
<protein>
    <submittedName>
        <fullName evidence="9">Capsular exopolysaccharide biosynthesis protein</fullName>
    </submittedName>
</protein>
<evidence type="ECO:0000256" key="6">
    <source>
        <dbReference type="SAM" id="MobiDB-lite"/>
    </source>
</evidence>
<evidence type="ECO:0000256" key="7">
    <source>
        <dbReference type="SAM" id="Phobius"/>
    </source>
</evidence>
<dbReference type="AlphaFoldDB" id="L0DMF1"/>
<keyword evidence="2" id="KW-0547">Nucleotide-binding</keyword>
<keyword evidence="7" id="KW-0812">Transmembrane</keyword>
<dbReference type="InterPro" id="IPR050445">
    <property type="entry name" value="Bact_polysacc_biosynth/exp"/>
</dbReference>
<dbReference type="OrthoDB" id="9794577at2"/>
<dbReference type="PANTHER" id="PTHR32309">
    <property type="entry name" value="TYROSINE-PROTEIN KINASE"/>
    <property type="match status" value="1"/>
</dbReference>
<dbReference type="EMBL" id="CP003364">
    <property type="protein sequence ID" value="AGA29995.1"/>
    <property type="molecule type" value="Genomic_DNA"/>
</dbReference>
<evidence type="ECO:0000256" key="3">
    <source>
        <dbReference type="ARBA" id="ARBA00022777"/>
    </source>
</evidence>
<organism evidence="9 10">
    <name type="scientific">Singulisphaera acidiphila (strain ATCC BAA-1392 / DSM 18658 / VKM B-2454 / MOB10)</name>
    <dbReference type="NCBI Taxonomy" id="886293"/>
    <lineage>
        <taxon>Bacteria</taxon>
        <taxon>Pseudomonadati</taxon>
        <taxon>Planctomycetota</taxon>
        <taxon>Planctomycetia</taxon>
        <taxon>Isosphaerales</taxon>
        <taxon>Isosphaeraceae</taxon>
        <taxon>Singulisphaera</taxon>
    </lineage>
</organism>
<keyword evidence="5" id="KW-0829">Tyrosine-protein kinase</keyword>
<proteinExistence type="predicted"/>
<dbReference type="STRING" id="886293.Sinac_5877"/>
<dbReference type="RefSeq" id="WP_015249091.1">
    <property type="nucleotide sequence ID" value="NC_019892.1"/>
</dbReference>
<evidence type="ECO:0000256" key="2">
    <source>
        <dbReference type="ARBA" id="ARBA00022741"/>
    </source>
</evidence>
<dbReference type="InterPro" id="IPR027417">
    <property type="entry name" value="P-loop_NTPase"/>
</dbReference>
<dbReference type="KEGG" id="saci:Sinac_5877"/>
<dbReference type="CDD" id="cd05387">
    <property type="entry name" value="BY-kinase"/>
    <property type="match status" value="1"/>
</dbReference>
<accession>L0DMF1</accession>
<dbReference type="SUPFAM" id="SSF52540">
    <property type="entry name" value="P-loop containing nucleoside triphosphate hydrolases"/>
    <property type="match status" value="1"/>
</dbReference>
<keyword evidence="7" id="KW-0472">Membrane</keyword>
<dbReference type="eggNOG" id="COG0489">
    <property type="taxonomic scope" value="Bacteria"/>
</dbReference>
<dbReference type="InterPro" id="IPR025669">
    <property type="entry name" value="AAA_dom"/>
</dbReference>
<feature type="region of interest" description="Disordered" evidence="6">
    <location>
        <begin position="722"/>
        <end position="744"/>
    </location>
</feature>
<feature type="transmembrane region" description="Helical" evidence="7">
    <location>
        <begin position="41"/>
        <end position="61"/>
    </location>
</feature>
<evidence type="ECO:0000313" key="9">
    <source>
        <dbReference type="EMBL" id="AGA29995.1"/>
    </source>
</evidence>
<dbReference type="GO" id="GO:0005524">
    <property type="term" value="F:ATP binding"/>
    <property type="evidence" value="ECO:0007669"/>
    <property type="project" value="UniProtKB-KW"/>
</dbReference>
<evidence type="ECO:0000259" key="8">
    <source>
        <dbReference type="Pfam" id="PF13614"/>
    </source>
</evidence>
<evidence type="ECO:0000313" key="10">
    <source>
        <dbReference type="Proteomes" id="UP000010798"/>
    </source>
</evidence>
<dbReference type="Gene3D" id="3.40.50.300">
    <property type="entry name" value="P-loop containing nucleotide triphosphate hydrolases"/>
    <property type="match status" value="1"/>
</dbReference>
<evidence type="ECO:0000256" key="5">
    <source>
        <dbReference type="ARBA" id="ARBA00023137"/>
    </source>
</evidence>
<feature type="region of interest" description="Disordered" evidence="6">
    <location>
        <begin position="1"/>
        <end position="29"/>
    </location>
</feature>
<dbReference type="GO" id="GO:0004713">
    <property type="term" value="F:protein tyrosine kinase activity"/>
    <property type="evidence" value="ECO:0007669"/>
    <property type="project" value="UniProtKB-KW"/>
</dbReference>
<dbReference type="PANTHER" id="PTHR32309:SF31">
    <property type="entry name" value="CAPSULAR EXOPOLYSACCHARIDE FAMILY"/>
    <property type="match status" value="1"/>
</dbReference>